<evidence type="ECO:0000256" key="5">
    <source>
        <dbReference type="ARBA" id="ARBA00022496"/>
    </source>
</evidence>
<evidence type="ECO:0000259" key="16">
    <source>
        <dbReference type="SMART" id="SM00965"/>
    </source>
</evidence>
<sequence length="817" mass="89404">MQYRKNDNQISRQKERSGNLRREPSLAFALLVTTALGTIIAAPVPVFAQAAEKTGRVAYNIPPQPLSQALVQFSKVTGIQLFFSADVARGISSQGARGPLTRAEALEKILTGSGLTYHFTNATTVTISNPSAAAAGSSATDGATALAPIVVQAGKQNGFVSTDGYVASKSGIPLLETPQSVQVVTKAQLEVQKPQTVRQAIAYSAGVTTPDSPDNRLDNFLVRGFQIDQYYNGLKLQQGTWAVPKVDPFFLDGIEVLQGPASVLYGQGSPGGLLNMVGKKPTDEPLHEIQLQSGSYNRAQAAFDFSGPLNDDGTLLYRLTGLGRTTGTQVENQREERVEIAPAVTIKPDEDTQLTILGDYLNDPRGGFWSRLPTTGTLFPTRRGAYFPTDLFTGDKDFDHMRRQQQSIGYEFEHRFDDVWTVRQHVRFQHMSVDYAELQAAALAADGHTLARSAYTAQEQLNTLAIDNQAEADFDTGPISHKAILGLDYQYKNWNNLTRFGAGPSLDLDNPDYTQPVTLPPIFQNANQKQWQLGLYAQDQLKFDNWALLLSARQDWAATDSDNYLRNVTTDQNDHAFTWRAGLTYLFENGFAPYVSYATSFNPTIGVSSSGDPFKPTTGDQYEIGFKYQPTGYDSFITASLYDLTQQNYLTNTLTVPVVQTQVGEVRSRGAQVSAVASINDELDVTASYAYLNNEILKASDGTAGNRVANLPANTASLWADYKFQDGTVDGLGLGFGVRYIGSRYTTNANTAKIPDHVVFDAALNYDLGKLSNEMRGATFALNVSNLFDKHFISDCTAAGCVYGMRRTVFATLGYKW</sequence>
<keyword evidence="5" id="KW-0410">Iron transport</keyword>
<dbReference type="InterPro" id="IPR011662">
    <property type="entry name" value="Secretin/TonB_short_N"/>
</dbReference>
<evidence type="ECO:0000256" key="1">
    <source>
        <dbReference type="ARBA" id="ARBA00004571"/>
    </source>
</evidence>
<organism evidence="17 18">
    <name type="scientific">Rhizobium miluonense</name>
    <dbReference type="NCBI Taxonomy" id="411945"/>
    <lineage>
        <taxon>Bacteria</taxon>
        <taxon>Pseudomonadati</taxon>
        <taxon>Pseudomonadota</taxon>
        <taxon>Alphaproteobacteria</taxon>
        <taxon>Hyphomicrobiales</taxon>
        <taxon>Rhizobiaceae</taxon>
        <taxon>Rhizobium/Agrobacterium group</taxon>
        <taxon>Rhizobium</taxon>
    </lineage>
</organism>
<dbReference type="CDD" id="cd01347">
    <property type="entry name" value="ligand_gated_channel"/>
    <property type="match status" value="1"/>
</dbReference>
<feature type="domain" description="Secretin/TonB short N-terminal" evidence="16">
    <location>
        <begin position="79"/>
        <end position="130"/>
    </location>
</feature>
<keyword evidence="13 14" id="KW-0998">Cell outer membrane</keyword>
<evidence type="ECO:0000256" key="4">
    <source>
        <dbReference type="ARBA" id="ARBA00022452"/>
    </source>
</evidence>
<comment type="caution">
    <text evidence="17">The sequence shown here is derived from an EMBL/GenBank/DDBJ whole genome shotgun (WGS) entry which is preliminary data.</text>
</comment>
<keyword evidence="6 14" id="KW-0812">Transmembrane</keyword>
<comment type="subcellular location">
    <subcellularLocation>
        <location evidence="1 14">Cell outer membrane</location>
        <topology evidence="1 14">Multi-pass membrane protein</topology>
    </subcellularLocation>
</comment>
<keyword evidence="8" id="KW-0408">Iron</keyword>
<keyword evidence="4 14" id="KW-1134">Transmembrane beta strand</keyword>
<keyword evidence="18" id="KW-1185">Reference proteome</keyword>
<dbReference type="InterPro" id="IPR039426">
    <property type="entry name" value="TonB-dep_rcpt-like"/>
</dbReference>
<dbReference type="Gene3D" id="2.170.130.10">
    <property type="entry name" value="TonB-dependent receptor, plug domain"/>
    <property type="match status" value="1"/>
</dbReference>
<dbReference type="EMBL" id="JAVDUP010000010">
    <property type="protein sequence ID" value="MDR6903800.1"/>
    <property type="molecule type" value="Genomic_DNA"/>
</dbReference>
<dbReference type="Pfam" id="PF07715">
    <property type="entry name" value="Plug"/>
    <property type="match status" value="1"/>
</dbReference>
<keyword evidence="9" id="KW-0406">Ion transport</keyword>
<dbReference type="RefSeq" id="WP_183775039.1">
    <property type="nucleotide sequence ID" value="NZ_JAVDUP010000010.1"/>
</dbReference>
<evidence type="ECO:0000256" key="11">
    <source>
        <dbReference type="ARBA" id="ARBA00023136"/>
    </source>
</evidence>
<dbReference type="Gene3D" id="3.55.50.30">
    <property type="match status" value="1"/>
</dbReference>
<accession>A0ABU1SXT7</accession>
<dbReference type="SMART" id="SM00965">
    <property type="entry name" value="STN"/>
    <property type="match status" value="1"/>
</dbReference>
<comment type="similarity">
    <text evidence="2 14 15">Belongs to the TonB-dependent receptor family.</text>
</comment>
<evidence type="ECO:0000256" key="13">
    <source>
        <dbReference type="ARBA" id="ARBA00023237"/>
    </source>
</evidence>
<keyword evidence="3 14" id="KW-0813">Transport</keyword>
<keyword evidence="12 17" id="KW-0675">Receptor</keyword>
<dbReference type="Proteomes" id="UP001250791">
    <property type="component" value="Unassembled WGS sequence"/>
</dbReference>
<evidence type="ECO:0000313" key="17">
    <source>
        <dbReference type="EMBL" id="MDR6903800.1"/>
    </source>
</evidence>
<evidence type="ECO:0000256" key="12">
    <source>
        <dbReference type="ARBA" id="ARBA00023170"/>
    </source>
</evidence>
<keyword evidence="10 15" id="KW-0798">TonB box</keyword>
<keyword evidence="7" id="KW-0732">Signal</keyword>
<dbReference type="PANTHER" id="PTHR32552:SF68">
    <property type="entry name" value="FERRICHROME OUTER MEMBRANE TRANSPORTER_PHAGE RECEPTOR"/>
    <property type="match status" value="1"/>
</dbReference>
<dbReference type="InterPro" id="IPR000531">
    <property type="entry name" value="Beta-barrel_TonB"/>
</dbReference>
<evidence type="ECO:0000256" key="2">
    <source>
        <dbReference type="ARBA" id="ARBA00009810"/>
    </source>
</evidence>
<evidence type="ECO:0000256" key="8">
    <source>
        <dbReference type="ARBA" id="ARBA00023004"/>
    </source>
</evidence>
<evidence type="ECO:0000256" key="6">
    <source>
        <dbReference type="ARBA" id="ARBA00022692"/>
    </source>
</evidence>
<evidence type="ECO:0000256" key="3">
    <source>
        <dbReference type="ARBA" id="ARBA00022448"/>
    </source>
</evidence>
<protein>
    <submittedName>
        <fullName evidence="17">Iron complex outermembrane receptor protein</fullName>
    </submittedName>
</protein>
<dbReference type="PROSITE" id="PS52016">
    <property type="entry name" value="TONB_DEPENDENT_REC_3"/>
    <property type="match status" value="1"/>
</dbReference>
<dbReference type="SUPFAM" id="SSF56935">
    <property type="entry name" value="Porins"/>
    <property type="match status" value="1"/>
</dbReference>
<dbReference type="Pfam" id="PF00593">
    <property type="entry name" value="TonB_dep_Rec_b-barrel"/>
    <property type="match status" value="1"/>
</dbReference>
<dbReference type="InterPro" id="IPR036942">
    <property type="entry name" value="Beta-barrel_TonB_sf"/>
</dbReference>
<keyword evidence="11 14" id="KW-0472">Membrane</keyword>
<dbReference type="NCBIfam" id="TIGR01783">
    <property type="entry name" value="TonB-siderophor"/>
    <property type="match status" value="1"/>
</dbReference>
<evidence type="ECO:0000256" key="7">
    <source>
        <dbReference type="ARBA" id="ARBA00022729"/>
    </source>
</evidence>
<evidence type="ECO:0000256" key="10">
    <source>
        <dbReference type="ARBA" id="ARBA00023077"/>
    </source>
</evidence>
<gene>
    <name evidence="17" type="ORF">J2W52_005433</name>
</gene>
<proteinExistence type="inferred from homology"/>
<evidence type="ECO:0000256" key="9">
    <source>
        <dbReference type="ARBA" id="ARBA00023065"/>
    </source>
</evidence>
<dbReference type="InterPro" id="IPR010105">
    <property type="entry name" value="TonB_sidphr_rcpt"/>
</dbReference>
<dbReference type="InterPro" id="IPR037066">
    <property type="entry name" value="Plug_dom_sf"/>
</dbReference>
<evidence type="ECO:0000256" key="15">
    <source>
        <dbReference type="RuleBase" id="RU003357"/>
    </source>
</evidence>
<name>A0ABU1SXT7_9HYPH</name>
<dbReference type="Gene3D" id="2.40.170.20">
    <property type="entry name" value="TonB-dependent receptor, beta-barrel domain"/>
    <property type="match status" value="1"/>
</dbReference>
<dbReference type="PANTHER" id="PTHR32552">
    <property type="entry name" value="FERRICHROME IRON RECEPTOR-RELATED"/>
    <property type="match status" value="1"/>
</dbReference>
<dbReference type="InterPro" id="IPR012910">
    <property type="entry name" value="Plug_dom"/>
</dbReference>
<reference evidence="17 18" key="1">
    <citation type="submission" date="2023-07" db="EMBL/GenBank/DDBJ databases">
        <title>Sorghum-associated microbial communities from plants grown in Nebraska, USA.</title>
        <authorList>
            <person name="Schachtman D."/>
        </authorList>
    </citation>
    <scope>NUCLEOTIDE SEQUENCE [LARGE SCALE GENOMIC DNA]</scope>
    <source>
        <strain evidence="17 18">3199</strain>
    </source>
</reference>
<evidence type="ECO:0000313" key="18">
    <source>
        <dbReference type="Proteomes" id="UP001250791"/>
    </source>
</evidence>
<evidence type="ECO:0000256" key="14">
    <source>
        <dbReference type="PROSITE-ProRule" id="PRU01360"/>
    </source>
</evidence>